<name>U9TC22_RHIID</name>
<proteinExistence type="predicted"/>
<reference evidence="2" key="1">
    <citation type="submission" date="2013-07" db="EMBL/GenBank/DDBJ databases">
        <title>The genome of an arbuscular mycorrhizal fungus provides insights into the evolution of the oldest plant symbiosis.</title>
        <authorList>
            <consortium name="DOE Joint Genome Institute"/>
            <person name="Tisserant E."/>
            <person name="Malbreil M."/>
            <person name="Kuo A."/>
            <person name="Kohler A."/>
            <person name="Symeonidi A."/>
            <person name="Balestrini R."/>
            <person name="Charron P."/>
            <person name="Duensing N."/>
            <person name="Frei-dit-Frey N."/>
            <person name="Gianinazzi-Pearson V."/>
            <person name="Gilbert B."/>
            <person name="Handa Y."/>
            <person name="Hijri M."/>
            <person name="Kaul R."/>
            <person name="Kawaguchi M."/>
            <person name="Krajinski F."/>
            <person name="Lammers P."/>
            <person name="Lapierre D."/>
            <person name="Masclaux F.G."/>
            <person name="Murat C."/>
            <person name="Morin E."/>
            <person name="Ndikumana S."/>
            <person name="Pagni M."/>
            <person name="Petitpierre D."/>
            <person name="Requena N."/>
            <person name="Rosikiewicz P."/>
            <person name="Riley R."/>
            <person name="Saito K."/>
            <person name="San Clemente H."/>
            <person name="Shapiro H."/>
            <person name="van Tuinen D."/>
            <person name="Becard G."/>
            <person name="Bonfante P."/>
            <person name="Paszkowski U."/>
            <person name="Shachar-Hill Y."/>
            <person name="Young J.P."/>
            <person name="Sanders I.R."/>
            <person name="Henrissat B."/>
            <person name="Rensing S.A."/>
            <person name="Grigoriev I.V."/>
            <person name="Corradi N."/>
            <person name="Roux C."/>
            <person name="Martin F."/>
        </authorList>
    </citation>
    <scope>NUCLEOTIDE SEQUENCE</scope>
    <source>
        <strain evidence="2">DAOM 197198</strain>
    </source>
</reference>
<dbReference type="AlphaFoldDB" id="U9TC22"/>
<organism evidence="2">
    <name type="scientific">Rhizophagus irregularis (strain DAOM 181602 / DAOM 197198 / MUCL 43194)</name>
    <name type="common">Arbuscular mycorrhizal fungus</name>
    <name type="synonym">Glomus intraradices</name>
    <dbReference type="NCBI Taxonomy" id="747089"/>
    <lineage>
        <taxon>Eukaryota</taxon>
        <taxon>Fungi</taxon>
        <taxon>Fungi incertae sedis</taxon>
        <taxon>Mucoromycota</taxon>
        <taxon>Glomeromycotina</taxon>
        <taxon>Glomeromycetes</taxon>
        <taxon>Glomerales</taxon>
        <taxon>Glomeraceae</taxon>
        <taxon>Rhizophagus</taxon>
    </lineage>
</organism>
<protein>
    <submittedName>
        <fullName evidence="2">Uncharacterized protein</fullName>
    </submittedName>
</protein>
<feature type="compositionally biased region" description="Polar residues" evidence="1">
    <location>
        <begin position="86"/>
        <end position="102"/>
    </location>
</feature>
<dbReference type="EMBL" id="KI292638">
    <property type="protein sequence ID" value="ESA05719.1"/>
    <property type="molecule type" value="Genomic_DNA"/>
</dbReference>
<evidence type="ECO:0000313" key="2">
    <source>
        <dbReference type="EMBL" id="ESA05719.1"/>
    </source>
</evidence>
<feature type="region of interest" description="Disordered" evidence="1">
    <location>
        <begin position="80"/>
        <end position="102"/>
    </location>
</feature>
<sequence>MLCYADVVKVIRDVKDDNLSISNSFNKITDIERRTFKKVLTYNLSLYFTIDFQLIGSPCYHSGNFGGIESVIQYLYNEGLSDDKTSNGVTTRDGNSYGHNWS</sequence>
<gene>
    <name evidence="2" type="ORF">GLOINDRAFT_35160</name>
</gene>
<accession>U9TC22</accession>
<dbReference type="HOGENOM" id="CLU_2278936_0_0_1"/>
<evidence type="ECO:0000256" key="1">
    <source>
        <dbReference type="SAM" id="MobiDB-lite"/>
    </source>
</evidence>